<dbReference type="InterPro" id="IPR029058">
    <property type="entry name" value="AB_hydrolase_fold"/>
</dbReference>
<gene>
    <name evidence="2" type="ORF">G5C51_15050</name>
</gene>
<evidence type="ECO:0000313" key="3">
    <source>
        <dbReference type="Proteomes" id="UP000481583"/>
    </source>
</evidence>
<dbReference type="EMBL" id="JAAKZV010000055">
    <property type="protein sequence ID" value="NGN65211.1"/>
    <property type="molecule type" value="Genomic_DNA"/>
</dbReference>
<dbReference type="AlphaFoldDB" id="A0A6G4U1U8"/>
<evidence type="ECO:0000259" key="1">
    <source>
        <dbReference type="Pfam" id="PF00561"/>
    </source>
</evidence>
<keyword evidence="2" id="KW-0378">Hydrolase</keyword>
<dbReference type="Proteomes" id="UP000481583">
    <property type="component" value="Unassembled WGS sequence"/>
</dbReference>
<dbReference type="Pfam" id="PF00561">
    <property type="entry name" value="Abhydrolase_1"/>
    <property type="match status" value="1"/>
</dbReference>
<feature type="domain" description="AB hydrolase-1" evidence="1">
    <location>
        <begin position="58"/>
        <end position="165"/>
    </location>
</feature>
<accession>A0A6G4U1U8</accession>
<organism evidence="2 3">
    <name type="scientific">Streptomyces coryli</name>
    <dbReference type="NCBI Taxonomy" id="1128680"/>
    <lineage>
        <taxon>Bacteria</taxon>
        <taxon>Bacillati</taxon>
        <taxon>Actinomycetota</taxon>
        <taxon>Actinomycetes</taxon>
        <taxon>Kitasatosporales</taxon>
        <taxon>Streptomycetaceae</taxon>
        <taxon>Streptomyces</taxon>
    </lineage>
</organism>
<dbReference type="InterPro" id="IPR000073">
    <property type="entry name" value="AB_hydrolase_1"/>
</dbReference>
<protein>
    <submittedName>
        <fullName evidence="2">Alpha/beta hydrolase</fullName>
    </submittedName>
</protein>
<keyword evidence="3" id="KW-1185">Reference proteome</keyword>
<dbReference type="SUPFAM" id="SSF53474">
    <property type="entry name" value="alpha/beta-Hydrolases"/>
    <property type="match status" value="1"/>
</dbReference>
<dbReference type="GO" id="GO:0016787">
    <property type="term" value="F:hydrolase activity"/>
    <property type="evidence" value="ECO:0007669"/>
    <property type="project" value="UniProtKB-KW"/>
</dbReference>
<comment type="caution">
    <text evidence="2">The sequence shown here is derived from an EMBL/GenBank/DDBJ whole genome shotgun (WGS) entry which is preliminary data.</text>
</comment>
<dbReference type="Gene3D" id="3.40.50.1820">
    <property type="entry name" value="alpha/beta hydrolase"/>
    <property type="match status" value="1"/>
</dbReference>
<evidence type="ECO:0000313" key="2">
    <source>
        <dbReference type="EMBL" id="NGN65211.1"/>
    </source>
</evidence>
<reference evidence="2 3" key="1">
    <citation type="submission" date="2020-02" db="EMBL/GenBank/DDBJ databases">
        <title>Whole-genome analyses of novel actinobacteria.</title>
        <authorList>
            <person name="Sahin N."/>
        </authorList>
    </citation>
    <scope>NUCLEOTIDE SEQUENCE [LARGE SCALE GENOMIC DNA]</scope>
    <source>
        <strain evidence="2 3">A7024</strain>
    </source>
</reference>
<name>A0A6G4U1U8_9ACTN</name>
<dbReference type="PANTHER" id="PTHR12277:SF79">
    <property type="entry name" value="XAA-PRO DIPEPTIDYL-PEPTIDASE-RELATED"/>
    <property type="match status" value="1"/>
</dbReference>
<dbReference type="PANTHER" id="PTHR12277">
    <property type="entry name" value="ALPHA/BETA HYDROLASE DOMAIN-CONTAINING PROTEIN"/>
    <property type="match status" value="1"/>
</dbReference>
<sequence length="255" mass="27803">MLMTAAWFYQRHLIYFPERGTPPLPDVPGLREVHYRTSDGLRLTGWFLAAEGGEPYATVVVANGNGGNRAGRVGLAEGLAERGYSVLLTDYRGYGGNPGSPSESGLTADLRAAVAYAAGRPDTDPRRLVYFGESLGTAVAAAVAADRPPAALVLRSPFPELADIAQDHYWYVPTRLLLRDRFRTSQHLSAYDGPLQVIAGTRDEIVRPALTRDVADEHATTYTEIDSAHHNDPALFDSPELLTAVDRFLRSAIPR</sequence>
<proteinExistence type="predicted"/>